<name>A0A816D5L9_ADIRI</name>
<dbReference type="Proteomes" id="UP000663828">
    <property type="component" value="Unassembled WGS sequence"/>
</dbReference>
<dbReference type="InterPro" id="IPR012337">
    <property type="entry name" value="RNaseH-like_sf"/>
</dbReference>
<dbReference type="SUPFAM" id="SSF53098">
    <property type="entry name" value="Ribonuclease H-like"/>
    <property type="match status" value="1"/>
</dbReference>
<evidence type="ECO:0000313" key="3">
    <source>
        <dbReference type="EMBL" id="CAF1631971.1"/>
    </source>
</evidence>
<gene>
    <name evidence="2" type="ORF">EDS130_LOCUS45019</name>
    <name evidence="3" type="ORF">XAT740_LOCUS51811</name>
</gene>
<dbReference type="OrthoDB" id="1607513at2759"/>
<keyword evidence="4" id="KW-1185">Reference proteome</keyword>
<accession>A0A816D5L9</accession>
<protein>
    <recommendedName>
        <fullName evidence="1">HAT C-terminal dimerisation domain-containing protein</fullName>
    </recommendedName>
</protein>
<dbReference type="EMBL" id="CAJNOJ010000980">
    <property type="protein sequence ID" value="CAF1536911.1"/>
    <property type="molecule type" value="Genomic_DNA"/>
</dbReference>
<evidence type="ECO:0000259" key="1">
    <source>
        <dbReference type="Pfam" id="PF05699"/>
    </source>
</evidence>
<dbReference type="InterPro" id="IPR008906">
    <property type="entry name" value="HATC_C_dom"/>
</dbReference>
<dbReference type="EMBL" id="CAJNOR010008346">
    <property type="protein sequence ID" value="CAF1631971.1"/>
    <property type="molecule type" value="Genomic_DNA"/>
</dbReference>
<reference evidence="3" key="1">
    <citation type="submission" date="2021-02" db="EMBL/GenBank/DDBJ databases">
        <authorList>
            <person name="Nowell W R."/>
        </authorList>
    </citation>
    <scope>NUCLEOTIDE SEQUENCE</scope>
</reference>
<dbReference type="AlphaFoldDB" id="A0A816D5L9"/>
<evidence type="ECO:0000313" key="4">
    <source>
        <dbReference type="Proteomes" id="UP000663828"/>
    </source>
</evidence>
<proteinExistence type="predicted"/>
<evidence type="ECO:0000313" key="2">
    <source>
        <dbReference type="EMBL" id="CAF1536911.1"/>
    </source>
</evidence>
<dbReference type="GO" id="GO:0046983">
    <property type="term" value="F:protein dimerization activity"/>
    <property type="evidence" value="ECO:0007669"/>
    <property type="project" value="InterPro"/>
</dbReference>
<sequence length="98" mass="11041">MATSDTKFYCFGNIMNDDFQFLSIITKRILVIQGSSAESEKHFSAGGIIVNERRGCLSESSVEALIVLREAYLNKTWPKSKHGLNDAAQNHHDQQREP</sequence>
<dbReference type="Pfam" id="PF05699">
    <property type="entry name" value="Dimer_Tnp_hAT"/>
    <property type="match status" value="1"/>
</dbReference>
<dbReference type="Proteomes" id="UP000663852">
    <property type="component" value="Unassembled WGS sequence"/>
</dbReference>
<comment type="caution">
    <text evidence="3">The sequence shown here is derived from an EMBL/GenBank/DDBJ whole genome shotgun (WGS) entry which is preliminary data.</text>
</comment>
<feature type="domain" description="HAT C-terminal dimerisation" evidence="1">
    <location>
        <begin position="17"/>
        <end position="70"/>
    </location>
</feature>
<organism evidence="3 4">
    <name type="scientific">Adineta ricciae</name>
    <name type="common">Rotifer</name>
    <dbReference type="NCBI Taxonomy" id="249248"/>
    <lineage>
        <taxon>Eukaryota</taxon>
        <taxon>Metazoa</taxon>
        <taxon>Spiralia</taxon>
        <taxon>Gnathifera</taxon>
        <taxon>Rotifera</taxon>
        <taxon>Eurotatoria</taxon>
        <taxon>Bdelloidea</taxon>
        <taxon>Adinetida</taxon>
        <taxon>Adinetidae</taxon>
        <taxon>Adineta</taxon>
    </lineage>
</organism>